<organism evidence="13 14">
    <name type="scientific">Candidatus Colwellbacteria bacterium CG10_big_fil_rev_8_21_14_0_10_42_22</name>
    <dbReference type="NCBI Taxonomy" id="1974540"/>
    <lineage>
        <taxon>Bacteria</taxon>
        <taxon>Candidatus Colwelliibacteriota</taxon>
    </lineage>
</organism>
<comment type="catalytic activity">
    <reaction evidence="10 11">
        <text>DNA(n) + a 2'-deoxyribonucleoside 5'-triphosphate = DNA(n+1) + diphosphate</text>
        <dbReference type="Rhea" id="RHEA:22508"/>
        <dbReference type="Rhea" id="RHEA-COMP:17339"/>
        <dbReference type="Rhea" id="RHEA-COMP:17340"/>
        <dbReference type="ChEBI" id="CHEBI:33019"/>
        <dbReference type="ChEBI" id="CHEBI:61560"/>
        <dbReference type="ChEBI" id="CHEBI:173112"/>
        <dbReference type="EC" id="2.7.7.7"/>
    </reaction>
</comment>
<comment type="caution">
    <text evidence="13">The sequence shown here is derived from an EMBL/GenBank/DDBJ whole genome shotgun (WGS) entry which is preliminary data.</text>
</comment>
<dbReference type="GO" id="GO:0003887">
    <property type="term" value="F:DNA-directed DNA polymerase activity"/>
    <property type="evidence" value="ECO:0007669"/>
    <property type="project" value="UniProtKB-KW"/>
</dbReference>
<evidence type="ECO:0000313" key="13">
    <source>
        <dbReference type="EMBL" id="PIR97819.1"/>
    </source>
</evidence>
<dbReference type="InterPro" id="IPR003593">
    <property type="entry name" value="AAA+_ATPase"/>
</dbReference>
<dbReference type="Pfam" id="PF22608">
    <property type="entry name" value="DNAX_ATPase_lid"/>
    <property type="match status" value="1"/>
</dbReference>
<dbReference type="FunFam" id="1.10.8.60:FF:000013">
    <property type="entry name" value="DNA polymerase III subunit gamma/tau"/>
    <property type="match status" value="1"/>
</dbReference>
<feature type="domain" description="AAA+ ATPase" evidence="12">
    <location>
        <begin position="36"/>
        <end position="185"/>
    </location>
</feature>
<evidence type="ECO:0000256" key="5">
    <source>
        <dbReference type="ARBA" id="ARBA00022723"/>
    </source>
</evidence>
<keyword evidence="8 11" id="KW-0067">ATP-binding</keyword>
<reference evidence="14" key="1">
    <citation type="submission" date="2017-09" db="EMBL/GenBank/DDBJ databases">
        <title>Depth-based differentiation of microbial function through sediment-hosted aquifers and enrichment of novel symbionts in the deep terrestrial subsurface.</title>
        <authorList>
            <person name="Probst A.J."/>
            <person name="Ladd B."/>
            <person name="Jarett J.K."/>
            <person name="Geller-Mcgrath D.E."/>
            <person name="Sieber C.M.K."/>
            <person name="Emerson J.B."/>
            <person name="Anantharaman K."/>
            <person name="Thomas B.C."/>
            <person name="Malmstrom R."/>
            <person name="Stieglmeier M."/>
            <person name="Klingl A."/>
            <person name="Woyke T."/>
            <person name="Ryan C.M."/>
            <person name="Banfield J.F."/>
        </authorList>
    </citation>
    <scope>NUCLEOTIDE SEQUENCE [LARGE SCALE GENOMIC DNA]</scope>
</reference>
<evidence type="ECO:0000256" key="4">
    <source>
        <dbReference type="ARBA" id="ARBA00022705"/>
    </source>
</evidence>
<keyword evidence="7" id="KW-0862">Zinc</keyword>
<evidence type="ECO:0000256" key="9">
    <source>
        <dbReference type="ARBA" id="ARBA00022932"/>
    </source>
</evidence>
<dbReference type="InterPro" id="IPR012763">
    <property type="entry name" value="DNA_pol_III_sug/sutau_N"/>
</dbReference>
<dbReference type="InterPro" id="IPR045085">
    <property type="entry name" value="HLD_clamp_pol_III_gamma_tau"/>
</dbReference>
<dbReference type="GO" id="GO:0003677">
    <property type="term" value="F:DNA binding"/>
    <property type="evidence" value="ECO:0007669"/>
    <property type="project" value="InterPro"/>
</dbReference>
<keyword evidence="4 11" id="KW-0235">DNA replication</keyword>
<dbReference type="InterPro" id="IPR050238">
    <property type="entry name" value="DNA_Rep/Repair_Clamp_Loader"/>
</dbReference>
<proteinExistence type="inferred from homology"/>
<dbReference type="InterPro" id="IPR022754">
    <property type="entry name" value="DNA_pol_III_gamma-3"/>
</dbReference>
<keyword evidence="3 11" id="KW-0548">Nucleotidyltransferase</keyword>
<evidence type="ECO:0000256" key="1">
    <source>
        <dbReference type="ARBA" id="ARBA00006360"/>
    </source>
</evidence>
<dbReference type="Pfam" id="PF12169">
    <property type="entry name" value="DNA_pol3_gamma3"/>
    <property type="match status" value="1"/>
</dbReference>
<keyword evidence="9 11" id="KW-0239">DNA-directed DNA polymerase</keyword>
<dbReference type="CDD" id="cd00009">
    <property type="entry name" value="AAA"/>
    <property type="match status" value="1"/>
</dbReference>
<dbReference type="GO" id="GO:0005524">
    <property type="term" value="F:ATP binding"/>
    <property type="evidence" value="ECO:0007669"/>
    <property type="project" value="UniProtKB-KW"/>
</dbReference>
<dbReference type="EMBL" id="PFAH01000009">
    <property type="protein sequence ID" value="PIR97819.1"/>
    <property type="molecule type" value="Genomic_DNA"/>
</dbReference>
<evidence type="ECO:0000313" key="14">
    <source>
        <dbReference type="Proteomes" id="UP000231466"/>
    </source>
</evidence>
<dbReference type="NCBIfam" id="TIGR02397">
    <property type="entry name" value="dnaX_nterm"/>
    <property type="match status" value="1"/>
</dbReference>
<dbReference type="InterPro" id="IPR027417">
    <property type="entry name" value="P-loop_NTPase"/>
</dbReference>
<gene>
    <name evidence="11" type="primary">dnaX</name>
    <name evidence="13" type="ORF">COT89_02835</name>
</gene>
<evidence type="ECO:0000256" key="7">
    <source>
        <dbReference type="ARBA" id="ARBA00022833"/>
    </source>
</evidence>
<comment type="subunit">
    <text evidence="11">DNA polymerase III contains a core (composed of alpha, epsilon and theta chains) that associates with a tau subunit. This core dimerizes to form the POLIII' complex. PolIII' associates with the gamma complex (composed of gamma, delta, delta', psi and chi chains) and with the beta chain to form the complete DNA polymerase III complex.</text>
</comment>
<sequence length="370" mass="41841">MALAIYRKYRPRTFADLLGQELVVEILTNAAKMDKISHAYLFHGPRGTGKTTAARLLAKIANCETRVSDEIFKKKGEPCNKCRPCKEIDSGFALDVIELDAASNTGVDDIRELKEGIRLSPTSYKYKIFIIDEVHRLSKNAFDALLKTLEEPPSHAIFILATTEEDKVPLTISSRTQRFHFRRLPIQSILQKLEMIVKTEGIKIAPDALELIATSSEGSFRDAESLLEQVINMGEAMDLESVERILGKVGFIRTDALAGLILAQDLEKTLEYLADINEAGFNLVQLTKDLIHYLRRILAYKFDSKLGEYYEREFTINEVESIKKHADSIKDPTKVIDLIKSLIRGYSQMRYSPFTLVPLEIAIIENLKSN</sequence>
<dbReference type="Gene3D" id="3.40.50.300">
    <property type="entry name" value="P-loop containing nucleotide triphosphate hydrolases"/>
    <property type="match status" value="1"/>
</dbReference>
<comment type="similarity">
    <text evidence="1 11">Belongs to the DnaX/STICHEL family.</text>
</comment>
<dbReference type="AlphaFoldDB" id="A0A2H0VHJ3"/>
<dbReference type="GO" id="GO:0006261">
    <property type="term" value="P:DNA-templated DNA replication"/>
    <property type="evidence" value="ECO:0007669"/>
    <property type="project" value="TreeGrafter"/>
</dbReference>
<dbReference type="NCBIfam" id="NF004046">
    <property type="entry name" value="PRK05563.1"/>
    <property type="match status" value="1"/>
</dbReference>
<name>A0A2H0VHJ3_9BACT</name>
<dbReference type="FunFam" id="3.40.50.300:FF:000014">
    <property type="entry name" value="DNA polymerase III subunit gamma/tau"/>
    <property type="match status" value="1"/>
</dbReference>
<dbReference type="EC" id="2.7.7.7" evidence="11"/>
<comment type="function">
    <text evidence="11">DNA polymerase III is a complex, multichain enzyme responsible for most of the replicative synthesis in bacteria. This DNA polymerase also exhibits 3' to 5' exonuclease activity.</text>
</comment>
<evidence type="ECO:0000256" key="10">
    <source>
        <dbReference type="ARBA" id="ARBA00049244"/>
    </source>
</evidence>
<dbReference type="CDD" id="cd18137">
    <property type="entry name" value="HLD_clamp_pol_III_gamma_tau"/>
    <property type="match status" value="1"/>
</dbReference>
<dbReference type="GO" id="GO:0046872">
    <property type="term" value="F:metal ion binding"/>
    <property type="evidence" value="ECO:0007669"/>
    <property type="project" value="UniProtKB-KW"/>
</dbReference>
<accession>A0A2H0VHJ3</accession>
<dbReference type="SMART" id="SM00382">
    <property type="entry name" value="AAA"/>
    <property type="match status" value="1"/>
</dbReference>
<dbReference type="SUPFAM" id="SSF48019">
    <property type="entry name" value="post-AAA+ oligomerization domain-like"/>
    <property type="match status" value="1"/>
</dbReference>
<dbReference type="PANTHER" id="PTHR11669">
    <property type="entry name" value="REPLICATION FACTOR C / DNA POLYMERASE III GAMMA-TAU SUBUNIT"/>
    <property type="match status" value="1"/>
</dbReference>
<evidence type="ECO:0000256" key="6">
    <source>
        <dbReference type="ARBA" id="ARBA00022741"/>
    </source>
</evidence>
<dbReference type="PANTHER" id="PTHR11669:SF0">
    <property type="entry name" value="PROTEIN STICHEL-LIKE 2"/>
    <property type="match status" value="1"/>
</dbReference>
<evidence type="ECO:0000259" key="12">
    <source>
        <dbReference type="SMART" id="SM00382"/>
    </source>
</evidence>
<dbReference type="Gene3D" id="1.10.8.60">
    <property type="match status" value="1"/>
</dbReference>
<keyword evidence="6 11" id="KW-0547">Nucleotide-binding</keyword>
<keyword evidence="2 11" id="KW-0808">Transferase</keyword>
<keyword evidence="5" id="KW-0479">Metal-binding</keyword>
<dbReference type="Pfam" id="PF13177">
    <property type="entry name" value="DNA_pol3_delta2"/>
    <property type="match status" value="1"/>
</dbReference>
<evidence type="ECO:0000256" key="2">
    <source>
        <dbReference type="ARBA" id="ARBA00022679"/>
    </source>
</evidence>
<dbReference type="GO" id="GO:0009360">
    <property type="term" value="C:DNA polymerase III complex"/>
    <property type="evidence" value="ECO:0007669"/>
    <property type="project" value="InterPro"/>
</dbReference>
<dbReference type="Proteomes" id="UP000231466">
    <property type="component" value="Unassembled WGS sequence"/>
</dbReference>
<dbReference type="SUPFAM" id="SSF52540">
    <property type="entry name" value="P-loop containing nucleoside triphosphate hydrolases"/>
    <property type="match status" value="1"/>
</dbReference>
<evidence type="ECO:0000256" key="8">
    <source>
        <dbReference type="ARBA" id="ARBA00022840"/>
    </source>
</evidence>
<evidence type="ECO:0000256" key="11">
    <source>
        <dbReference type="RuleBase" id="RU364063"/>
    </source>
</evidence>
<dbReference type="Gene3D" id="1.20.272.10">
    <property type="match status" value="1"/>
</dbReference>
<dbReference type="InterPro" id="IPR008921">
    <property type="entry name" value="DNA_pol3_clamp-load_cplx_C"/>
</dbReference>
<evidence type="ECO:0000256" key="3">
    <source>
        <dbReference type="ARBA" id="ARBA00022695"/>
    </source>
</evidence>
<protein>
    <recommendedName>
        <fullName evidence="11">DNA polymerase III subunit gamma/tau</fullName>
        <ecNumber evidence="11">2.7.7.7</ecNumber>
    </recommendedName>
</protein>